<dbReference type="AlphaFoldDB" id="A0A6J4PU52"/>
<dbReference type="SUPFAM" id="SSF53649">
    <property type="entry name" value="Alkaline phosphatase-like"/>
    <property type="match status" value="1"/>
</dbReference>
<dbReference type="InterPro" id="IPR010869">
    <property type="entry name" value="DUF1501"/>
</dbReference>
<dbReference type="Pfam" id="PF07394">
    <property type="entry name" value="DUF1501"/>
    <property type="match status" value="1"/>
</dbReference>
<name>A0A6J4PU52_9BACT</name>
<dbReference type="InterPro" id="IPR017850">
    <property type="entry name" value="Alkaline_phosphatase_core_sf"/>
</dbReference>
<proteinExistence type="predicted"/>
<evidence type="ECO:0000313" key="1">
    <source>
        <dbReference type="EMBL" id="CAA9426173.1"/>
    </source>
</evidence>
<accession>A0A6J4PU52</accession>
<evidence type="ECO:0008006" key="2">
    <source>
        <dbReference type="Google" id="ProtNLM"/>
    </source>
</evidence>
<gene>
    <name evidence="1" type="ORF">AVDCRST_MAG64-3186</name>
</gene>
<protein>
    <recommendedName>
        <fullName evidence="2">DUF1501 domain-containing protein</fullName>
    </recommendedName>
</protein>
<dbReference type="PANTHER" id="PTHR43737">
    <property type="entry name" value="BLL7424 PROTEIN"/>
    <property type="match status" value="1"/>
</dbReference>
<dbReference type="PANTHER" id="PTHR43737:SF1">
    <property type="entry name" value="DUF1501 DOMAIN-CONTAINING PROTEIN"/>
    <property type="match status" value="1"/>
</dbReference>
<dbReference type="EMBL" id="CADCUQ010000733">
    <property type="protein sequence ID" value="CAA9426173.1"/>
    <property type="molecule type" value="Genomic_DNA"/>
</dbReference>
<reference evidence="1" key="1">
    <citation type="submission" date="2020-02" db="EMBL/GenBank/DDBJ databases">
        <authorList>
            <person name="Meier V. D."/>
        </authorList>
    </citation>
    <scope>NUCLEOTIDE SEQUENCE</scope>
    <source>
        <strain evidence="1">AVDCRST_MAG64</strain>
    </source>
</reference>
<feature type="non-terminal residue" evidence="1">
    <location>
        <position position="1"/>
    </location>
</feature>
<sequence length="281" mass="30466">QGSHGGAPPFVSMMGMVTPGFIGPAHGPFSPEGQGRENLTLQRLKADRLQSRTELLASLDGLKRDVDSSGAMEAMDSFTQRAVEVVTSGRVADALDLEKEKPEVRARYTAGSSEMQYEAQNILLARRLIEAGVRAVSLTFGGWDTHGDNFNQLRRQVPPLDAALAALLLDLEERGLSKDVTVVMWGEFGRTPRVNSGAGRDHWPRVMQAFIAGGGMKNGQMIGATDRYGGEAADRPVHLREMFATLYHNMGIDAKATTITDPAGRPQYLVDGYDPVKELVG</sequence>
<organism evidence="1">
    <name type="scientific">uncultured Phycisphaerae bacterium</name>
    <dbReference type="NCBI Taxonomy" id="904963"/>
    <lineage>
        <taxon>Bacteria</taxon>
        <taxon>Pseudomonadati</taxon>
        <taxon>Planctomycetota</taxon>
        <taxon>Phycisphaerae</taxon>
        <taxon>environmental samples</taxon>
    </lineage>
</organism>